<protein>
    <submittedName>
        <fullName evidence="1">Uncharacterized protein</fullName>
    </submittedName>
</protein>
<organism evidence="1">
    <name type="scientific">marine sediment metagenome</name>
    <dbReference type="NCBI Taxonomy" id="412755"/>
    <lineage>
        <taxon>unclassified sequences</taxon>
        <taxon>metagenomes</taxon>
        <taxon>ecological metagenomes</taxon>
    </lineage>
</organism>
<reference evidence="1" key="1">
    <citation type="journal article" date="2015" name="Nature">
        <title>Complex archaea that bridge the gap between prokaryotes and eukaryotes.</title>
        <authorList>
            <person name="Spang A."/>
            <person name="Saw J.H."/>
            <person name="Jorgensen S.L."/>
            <person name="Zaremba-Niedzwiedzka K."/>
            <person name="Martijn J."/>
            <person name="Lind A.E."/>
            <person name="van Eijk R."/>
            <person name="Schleper C."/>
            <person name="Guy L."/>
            <person name="Ettema T.J."/>
        </authorList>
    </citation>
    <scope>NUCLEOTIDE SEQUENCE</scope>
</reference>
<gene>
    <name evidence="1" type="ORF">LCGC14_2298680</name>
</gene>
<evidence type="ECO:0000313" key="1">
    <source>
        <dbReference type="EMBL" id="KKL51120.1"/>
    </source>
</evidence>
<name>A0A0F9F1J3_9ZZZZ</name>
<dbReference type="EMBL" id="LAZR01032354">
    <property type="protein sequence ID" value="KKL51120.1"/>
    <property type="molecule type" value="Genomic_DNA"/>
</dbReference>
<accession>A0A0F9F1J3</accession>
<proteinExistence type="predicted"/>
<dbReference type="AlphaFoldDB" id="A0A0F9F1J3"/>
<sequence>MDWRTIKNIYICVLIYKNKIEYLGNNKFRVIRLDPYRRKICWETQYSSAYKKYIWDGPYDLESN</sequence>
<comment type="caution">
    <text evidence="1">The sequence shown here is derived from an EMBL/GenBank/DDBJ whole genome shotgun (WGS) entry which is preliminary data.</text>
</comment>